<dbReference type="Pfam" id="PF00689">
    <property type="entry name" value="Cation_ATPase_C"/>
    <property type="match status" value="1"/>
</dbReference>
<dbReference type="PRINTS" id="PR01836">
    <property type="entry name" value="MGATPASE"/>
</dbReference>
<sequence length="125" mass="13532">MGPVSSLFDFATYALLLGVFHAWADPALFQSGWFVESLLTQTLIIHIIRTGKVPFVQSRASTALVLTSVAIACVGVAMPLTSVGALFGFVPLPAAYWPGLAAIVLTYGLFAYVMKAWYVRRYGLD</sequence>
<feature type="transmembrane region" description="Helical" evidence="5">
    <location>
        <begin position="95"/>
        <end position="114"/>
    </location>
</feature>
<gene>
    <name evidence="7" type="primary">mgtB</name>
    <name evidence="7" type="ORF">LMG18096_00070</name>
</gene>
<keyword evidence="5" id="KW-1133">Transmembrane helix</keyword>
<reference evidence="7 8" key="1">
    <citation type="submission" date="2023-07" db="EMBL/GenBank/DDBJ databases">
        <authorList>
            <person name="Peeters C."/>
        </authorList>
    </citation>
    <scope>NUCLEOTIDE SEQUENCE [LARGE SCALE GENOMIC DNA]</scope>
    <source>
        <strain evidence="7 8">LMG 18096</strain>
    </source>
</reference>
<evidence type="ECO:0000256" key="1">
    <source>
        <dbReference type="ARBA" id="ARBA00004651"/>
    </source>
</evidence>
<evidence type="ECO:0000256" key="3">
    <source>
        <dbReference type="ARBA" id="ARBA00022553"/>
    </source>
</evidence>
<organism evidence="7 8">
    <name type="scientific">Ralstonia holmesii</name>
    <dbReference type="NCBI Taxonomy" id="3058602"/>
    <lineage>
        <taxon>Bacteria</taxon>
        <taxon>Pseudomonadati</taxon>
        <taxon>Pseudomonadota</taxon>
        <taxon>Betaproteobacteria</taxon>
        <taxon>Burkholderiales</taxon>
        <taxon>Burkholderiaceae</taxon>
        <taxon>Ralstonia</taxon>
    </lineage>
</organism>
<keyword evidence="5" id="KW-0472">Membrane</keyword>
<dbReference type="Proteomes" id="UP001189663">
    <property type="component" value="Unassembled WGS sequence"/>
</dbReference>
<dbReference type="EMBL" id="CATZAT010000001">
    <property type="protein sequence ID" value="CAJ0773900.1"/>
    <property type="molecule type" value="Genomic_DNA"/>
</dbReference>
<keyword evidence="5" id="KW-0812">Transmembrane</keyword>
<dbReference type="Gene3D" id="1.20.1110.10">
    <property type="entry name" value="Calcium-transporting ATPase, transmembrane domain"/>
    <property type="match status" value="1"/>
</dbReference>
<evidence type="ECO:0000313" key="8">
    <source>
        <dbReference type="Proteomes" id="UP001189663"/>
    </source>
</evidence>
<keyword evidence="3" id="KW-0597">Phosphoprotein</keyword>
<comment type="subcellular location">
    <subcellularLocation>
        <location evidence="1">Cell membrane</location>
        <topology evidence="1">Multi-pass membrane protein</topology>
    </subcellularLocation>
</comment>
<evidence type="ECO:0000256" key="2">
    <source>
        <dbReference type="ARBA" id="ARBA00022475"/>
    </source>
</evidence>
<dbReference type="AlphaFoldDB" id="A0ABC8Q6X3"/>
<evidence type="ECO:0000256" key="4">
    <source>
        <dbReference type="ARBA" id="ARBA00022842"/>
    </source>
</evidence>
<evidence type="ECO:0000313" key="7">
    <source>
        <dbReference type="EMBL" id="CAJ0773900.1"/>
    </source>
</evidence>
<comment type="caution">
    <text evidence="7">The sequence shown here is derived from an EMBL/GenBank/DDBJ whole genome shotgun (WGS) entry which is preliminary data.</text>
</comment>
<dbReference type="GO" id="GO:0005886">
    <property type="term" value="C:plasma membrane"/>
    <property type="evidence" value="ECO:0007669"/>
    <property type="project" value="UniProtKB-SubCell"/>
</dbReference>
<keyword evidence="8" id="KW-1185">Reference proteome</keyword>
<protein>
    <submittedName>
        <fullName evidence="7">Magnesium-transporting ATPase, P-type 1</fullName>
    </submittedName>
</protein>
<feature type="transmembrane region" description="Helical" evidence="5">
    <location>
        <begin position="60"/>
        <end position="89"/>
    </location>
</feature>
<evidence type="ECO:0000259" key="6">
    <source>
        <dbReference type="Pfam" id="PF00689"/>
    </source>
</evidence>
<feature type="domain" description="Cation-transporting P-type ATPase C-terminal" evidence="6">
    <location>
        <begin position="2"/>
        <end position="116"/>
    </location>
</feature>
<dbReference type="InterPro" id="IPR006415">
    <property type="entry name" value="P-type_ATPase_IIIB"/>
</dbReference>
<keyword evidence="2" id="KW-1003">Cell membrane</keyword>
<feature type="transmembrane region" description="Helical" evidence="5">
    <location>
        <begin position="30"/>
        <end position="48"/>
    </location>
</feature>
<accession>A0ABC8Q6X3</accession>
<dbReference type="InterPro" id="IPR023298">
    <property type="entry name" value="ATPase_P-typ_TM_dom_sf"/>
</dbReference>
<dbReference type="SUPFAM" id="SSF81665">
    <property type="entry name" value="Calcium ATPase, transmembrane domain M"/>
    <property type="match status" value="1"/>
</dbReference>
<evidence type="ECO:0000256" key="5">
    <source>
        <dbReference type="SAM" id="Phobius"/>
    </source>
</evidence>
<dbReference type="InterPro" id="IPR006068">
    <property type="entry name" value="ATPase_P-typ_cation-transptr_C"/>
</dbReference>
<keyword evidence="4" id="KW-0460">Magnesium</keyword>
<name>A0ABC8Q6X3_9RALS</name>
<proteinExistence type="predicted"/>